<gene>
    <name evidence="2" type="ORF">BSR29_04220</name>
</gene>
<dbReference type="GO" id="GO:0019941">
    <property type="term" value="P:modification-dependent protein catabolic process"/>
    <property type="evidence" value="ECO:0007669"/>
    <property type="project" value="InterPro"/>
</dbReference>
<dbReference type="GO" id="GO:0005524">
    <property type="term" value="F:ATP binding"/>
    <property type="evidence" value="ECO:0007669"/>
    <property type="project" value="TreeGrafter"/>
</dbReference>
<dbReference type="GO" id="GO:0070490">
    <property type="term" value="P:protein pupylation"/>
    <property type="evidence" value="ECO:0007669"/>
    <property type="project" value="TreeGrafter"/>
</dbReference>
<proteinExistence type="predicted"/>
<dbReference type="InterPro" id="IPR004347">
    <property type="entry name" value="Pup_ligase/deamidase"/>
</dbReference>
<evidence type="ECO:0000313" key="3">
    <source>
        <dbReference type="Proteomes" id="UP000186785"/>
    </source>
</evidence>
<accession>A0A1Q5PNP5</accession>
<evidence type="ECO:0000313" key="2">
    <source>
        <dbReference type="EMBL" id="OKL49045.1"/>
    </source>
</evidence>
<dbReference type="AlphaFoldDB" id="A0A1Q5PNP5"/>
<evidence type="ECO:0000256" key="1">
    <source>
        <dbReference type="SAM" id="MobiDB-lite"/>
    </source>
</evidence>
<dbReference type="STRING" id="1921764.BSR28_03790"/>
<keyword evidence="3" id="KW-1185">Reference proteome</keyword>
<dbReference type="PANTHER" id="PTHR42307:SF2">
    <property type="entry name" value="PUP DEAMIDASE_DEPUPYLASE"/>
    <property type="match status" value="1"/>
</dbReference>
<feature type="region of interest" description="Disordered" evidence="1">
    <location>
        <begin position="282"/>
        <end position="303"/>
    </location>
</feature>
<evidence type="ECO:0008006" key="4">
    <source>
        <dbReference type="Google" id="ProtNLM"/>
    </source>
</evidence>
<organism evidence="2 3">
    <name type="scientific">Boudabousia liubingyangii</name>
    <dbReference type="NCBI Taxonomy" id="1921764"/>
    <lineage>
        <taxon>Bacteria</taxon>
        <taxon>Bacillati</taxon>
        <taxon>Actinomycetota</taxon>
        <taxon>Actinomycetes</taxon>
        <taxon>Actinomycetales</taxon>
        <taxon>Actinomycetaceae</taxon>
        <taxon>Boudabousia</taxon>
    </lineage>
</organism>
<reference evidence="2 3" key="1">
    <citation type="submission" date="2016-11" db="EMBL/GenBank/DDBJ databases">
        <title>Actinomyces gypaetusis sp. nov. isolated from the vulture Gypaetus barbatus in Qinghai Tibet Plateau China.</title>
        <authorList>
            <person name="Meng X."/>
        </authorList>
    </citation>
    <scope>NUCLEOTIDE SEQUENCE [LARGE SCALE GENOMIC DNA]</scope>
    <source>
        <strain evidence="2 3">VUL4_2</strain>
    </source>
</reference>
<protein>
    <recommendedName>
        <fullName evidence="4">Pup--protein ligase</fullName>
    </recommendedName>
</protein>
<name>A0A1Q5PNP5_9ACTO</name>
<dbReference type="Pfam" id="PF03136">
    <property type="entry name" value="Pup_ligase"/>
    <property type="match status" value="2"/>
</dbReference>
<dbReference type="GO" id="GO:0010498">
    <property type="term" value="P:proteasomal protein catabolic process"/>
    <property type="evidence" value="ECO:0007669"/>
    <property type="project" value="InterPro"/>
</dbReference>
<dbReference type="EMBL" id="MQSV01000002">
    <property type="protein sequence ID" value="OKL49045.1"/>
    <property type="molecule type" value="Genomic_DNA"/>
</dbReference>
<dbReference type="Proteomes" id="UP000186785">
    <property type="component" value="Unassembled WGS sequence"/>
</dbReference>
<comment type="caution">
    <text evidence="2">The sequence shown here is derived from an EMBL/GenBank/DDBJ whole genome shotgun (WGS) entry which is preliminary data.</text>
</comment>
<sequence>MPTTGVNGRRIFGLETEYGLIVRDEQGKLLSAPRAARELFAHGPDFSQQSATFLTNGGRLYVDVGAHPEYATAECDTVEELLAQDLAGDQLLLGLVSELKQRQPQWQVSLLRNNLDAAGNSFGCHENYLLRRFQAGRILTTALTSFLVARTALTGAGAVLPVPESQDWRFVISARAEQLTGEYSSGTTQERPIVNTRDQALADPGEYQRLHVIAGDTNISQLSGYLKIGGVLMVLSALEAGISFNDLLLTEPLTQLRALSMSANQSLQERIGHGVAAASKSLDSSGAESGVNPSFPQSPQTAFESKPASHGFLGADFLLTLTSGKELKASEYLIAIAERCGARKTDWQVPGLSDPQKFAQLWFSACEQLADPNGGELLSQLDWVAKAKLLIGSAKRHPSLTRIEAQRVDFLYHELTASLAAKLHAKGILPLLIPAGNIRRSLVEAPTETRAKLRSELIAAARQAGRELSVDWFRVALTGGGAAVDLPDPFATNSEQVPRFLAALNEEPWFPL</sequence>
<dbReference type="PANTHER" id="PTHR42307">
    <property type="entry name" value="PUP DEAMIDASE/DEPUPYLASE"/>
    <property type="match status" value="1"/>
</dbReference>